<name>A0A1E8FJC3_9ALTE</name>
<dbReference type="CDD" id="cd06267">
    <property type="entry name" value="PBP1_LacI_sugar_binding-like"/>
    <property type="match status" value="1"/>
</dbReference>
<dbReference type="SMART" id="SM00354">
    <property type="entry name" value="HTH_LACI"/>
    <property type="match status" value="1"/>
</dbReference>
<keyword evidence="3" id="KW-0804">Transcription</keyword>
<evidence type="ECO:0000256" key="2">
    <source>
        <dbReference type="ARBA" id="ARBA00023125"/>
    </source>
</evidence>
<keyword evidence="6" id="KW-1185">Reference proteome</keyword>
<dbReference type="EMBL" id="MJIC01000004">
    <property type="protein sequence ID" value="OFI36024.1"/>
    <property type="molecule type" value="Genomic_DNA"/>
</dbReference>
<dbReference type="InterPro" id="IPR010982">
    <property type="entry name" value="Lambda_DNA-bd_dom_sf"/>
</dbReference>
<dbReference type="SUPFAM" id="SSF47413">
    <property type="entry name" value="lambda repressor-like DNA-binding domains"/>
    <property type="match status" value="1"/>
</dbReference>
<dbReference type="PROSITE" id="PS00356">
    <property type="entry name" value="HTH_LACI_1"/>
    <property type="match status" value="1"/>
</dbReference>
<dbReference type="AlphaFoldDB" id="A0A1E8FJC3"/>
<keyword evidence="1" id="KW-0805">Transcription regulation</keyword>
<dbReference type="InterPro" id="IPR028082">
    <property type="entry name" value="Peripla_BP_I"/>
</dbReference>
<dbReference type="Gene3D" id="3.40.50.2300">
    <property type="match status" value="2"/>
</dbReference>
<dbReference type="CDD" id="cd01392">
    <property type="entry name" value="HTH_LacI"/>
    <property type="match status" value="1"/>
</dbReference>
<protein>
    <recommendedName>
        <fullName evidence="4">HTH lacI-type domain-containing protein</fullName>
    </recommendedName>
</protein>
<organism evidence="5 6">
    <name type="scientific">Alteromonas lipolytica</name>
    <dbReference type="NCBI Taxonomy" id="1856405"/>
    <lineage>
        <taxon>Bacteria</taxon>
        <taxon>Pseudomonadati</taxon>
        <taxon>Pseudomonadota</taxon>
        <taxon>Gammaproteobacteria</taxon>
        <taxon>Alteromonadales</taxon>
        <taxon>Alteromonadaceae</taxon>
        <taxon>Alteromonas/Salinimonas group</taxon>
        <taxon>Alteromonas</taxon>
    </lineage>
</organism>
<gene>
    <name evidence="5" type="ORF">BFC17_10120</name>
</gene>
<dbReference type="InterPro" id="IPR000843">
    <property type="entry name" value="HTH_LacI"/>
</dbReference>
<evidence type="ECO:0000256" key="1">
    <source>
        <dbReference type="ARBA" id="ARBA00023015"/>
    </source>
</evidence>
<dbReference type="GO" id="GO:0000976">
    <property type="term" value="F:transcription cis-regulatory region binding"/>
    <property type="evidence" value="ECO:0007669"/>
    <property type="project" value="TreeGrafter"/>
</dbReference>
<dbReference type="InterPro" id="IPR046335">
    <property type="entry name" value="LacI/GalR-like_sensor"/>
</dbReference>
<dbReference type="PANTHER" id="PTHR30146">
    <property type="entry name" value="LACI-RELATED TRANSCRIPTIONAL REPRESSOR"/>
    <property type="match status" value="1"/>
</dbReference>
<evidence type="ECO:0000259" key="4">
    <source>
        <dbReference type="PROSITE" id="PS50932"/>
    </source>
</evidence>
<reference evidence="5 6" key="1">
    <citation type="submission" date="2016-09" db="EMBL/GenBank/DDBJ databases">
        <title>Alteromonas lipolytica, a new species isolated from sea water.</title>
        <authorList>
            <person name="Wu Y.-H."/>
            <person name="Cheng H."/>
            <person name="Xu X.-W."/>
        </authorList>
    </citation>
    <scope>NUCLEOTIDE SEQUENCE [LARGE SCALE GENOMIC DNA]</scope>
    <source>
        <strain evidence="5 6">JW12</strain>
    </source>
</reference>
<accession>A0A1E8FJC3</accession>
<dbReference type="Gene3D" id="1.10.260.40">
    <property type="entry name" value="lambda repressor-like DNA-binding domains"/>
    <property type="match status" value="1"/>
</dbReference>
<dbReference type="GO" id="GO:0003700">
    <property type="term" value="F:DNA-binding transcription factor activity"/>
    <property type="evidence" value="ECO:0007669"/>
    <property type="project" value="TreeGrafter"/>
</dbReference>
<dbReference type="Pfam" id="PF13377">
    <property type="entry name" value="Peripla_BP_3"/>
    <property type="match status" value="1"/>
</dbReference>
<feature type="domain" description="HTH lacI-type" evidence="4">
    <location>
        <begin position="13"/>
        <end position="67"/>
    </location>
</feature>
<dbReference type="RefSeq" id="WP_070174867.1">
    <property type="nucleotide sequence ID" value="NZ_BMJR01000004.1"/>
</dbReference>
<evidence type="ECO:0000256" key="3">
    <source>
        <dbReference type="ARBA" id="ARBA00023163"/>
    </source>
</evidence>
<keyword evidence="2" id="KW-0238">DNA-binding</keyword>
<proteinExistence type="predicted"/>
<comment type="caution">
    <text evidence="5">The sequence shown here is derived from an EMBL/GenBank/DDBJ whole genome shotgun (WGS) entry which is preliminary data.</text>
</comment>
<dbReference type="OrthoDB" id="9798934at2"/>
<dbReference type="STRING" id="1856405.BFC17_10120"/>
<dbReference type="PANTHER" id="PTHR30146:SF138">
    <property type="entry name" value="TRANSCRIPTIONAL REGULATORY PROTEIN"/>
    <property type="match status" value="1"/>
</dbReference>
<evidence type="ECO:0000313" key="5">
    <source>
        <dbReference type="EMBL" id="OFI36024.1"/>
    </source>
</evidence>
<dbReference type="SUPFAM" id="SSF53822">
    <property type="entry name" value="Periplasmic binding protein-like I"/>
    <property type="match status" value="1"/>
</dbReference>
<dbReference type="PROSITE" id="PS50932">
    <property type="entry name" value="HTH_LACI_2"/>
    <property type="match status" value="1"/>
</dbReference>
<dbReference type="Proteomes" id="UP000176037">
    <property type="component" value="Unassembled WGS sequence"/>
</dbReference>
<evidence type="ECO:0000313" key="6">
    <source>
        <dbReference type="Proteomes" id="UP000176037"/>
    </source>
</evidence>
<sequence length="337" mass="35900">MNQPKPPVSKSPPTLKDVAKAAGVSLATASYALNGKGAISKAVTERVLGVVAELGYQPNKAARSMKTGSTSTIGLLLPDFRYPLFSALAGCVERVCATRQYSVFFANSYAQAETELNRAQSFAQSGADGLLWFPGSQLNTISASAPLLPVVVIDRDLPDFDVVTPDHYDGGAQQAAHLLSLGHQRIGIISGPRHSDNMQLRTDGAVHCIKKSGGEVVWLAESDFSDTLSAEAQDLLDKQNVTAVIAGNDGIALNIIRYAASIGLKVPQALSVIGFDDVDWCAIMTPPLTSIRMPLEEMAQEAMEMLFRRKDNPQASRKKCTVGVSLAIRGSTAKVAE</sequence>
<dbReference type="Pfam" id="PF00356">
    <property type="entry name" value="LacI"/>
    <property type="match status" value="1"/>
</dbReference>